<dbReference type="GeneID" id="62695784"/>
<gene>
    <name evidence="1" type="ORF">HDCHBGLK_01563</name>
</gene>
<dbReference type="OrthoDB" id="2085891at2"/>
<dbReference type="RefSeq" id="WP_004608610.1">
    <property type="nucleotide sequence ID" value="NZ_CP036170.1"/>
</dbReference>
<dbReference type="STRING" id="411468.CLOSCI_03965"/>
<sequence length="67" mass="7877">MRKELYIGILLFFLTLCVKYVGQIPEFASGALLGLSICLEIIGILPQERYMKLKNFKKRSLERWVRK</sequence>
<dbReference type="AlphaFoldDB" id="B0NKC3"/>
<protein>
    <submittedName>
        <fullName evidence="1">Uncharacterized protein</fullName>
    </submittedName>
</protein>
<reference evidence="1 2" key="1">
    <citation type="journal article" date="2019" name="Appl. Environ. Microbiol.">
        <title>Clostridium scindens ATCC 35704: integration of nutritional requirements, the complete genome sequence, and global transcriptional responses to bile acids.</title>
        <authorList>
            <person name="Devendran S."/>
            <person name="Shrestha R."/>
            <person name="Alves J.M.P."/>
            <person name="Wolf P.G."/>
            <person name="Ly L."/>
            <person name="Hernandez A.G."/>
            <person name="Mendez-Garcia C."/>
            <person name="Inboden A."/>
            <person name="Wiley J."/>
            <person name="Paul O."/>
            <person name="Allen A."/>
            <person name="Springer E."/>
            <person name="Wright C.L."/>
            <person name="Fields C.J."/>
            <person name="Daniel S.L."/>
            <person name="Ridlon J.M."/>
        </authorList>
    </citation>
    <scope>NUCLEOTIDE SEQUENCE [LARGE SCALE GENOMIC DNA]</scope>
    <source>
        <strain evidence="1 2">ATCC 35704</strain>
    </source>
</reference>
<keyword evidence="2" id="KW-1185">Reference proteome</keyword>
<accession>B0NKC3</accession>
<dbReference type="KEGG" id="csci:HDCHBGLK_01563"/>
<dbReference type="EMBL" id="CP036170">
    <property type="protein sequence ID" value="QBF74167.1"/>
    <property type="molecule type" value="Genomic_DNA"/>
</dbReference>
<name>B0NKC3_CLOS5</name>
<organism evidence="1 2">
    <name type="scientific">Clostridium scindens (strain ATCC 35704 / DSM 5676 / VPI 13733 / 19)</name>
    <dbReference type="NCBI Taxonomy" id="411468"/>
    <lineage>
        <taxon>Bacteria</taxon>
        <taxon>Bacillati</taxon>
        <taxon>Bacillota</taxon>
        <taxon>Clostridia</taxon>
        <taxon>Lachnospirales</taxon>
        <taxon>Lachnospiraceae</taxon>
    </lineage>
</organism>
<dbReference type="HOGENOM" id="CLU_2804930_0_0_9"/>
<proteinExistence type="predicted"/>
<evidence type="ECO:0000313" key="2">
    <source>
        <dbReference type="Proteomes" id="UP000289664"/>
    </source>
</evidence>
<evidence type="ECO:0000313" key="1">
    <source>
        <dbReference type="EMBL" id="QBF74167.1"/>
    </source>
</evidence>
<dbReference type="Proteomes" id="UP000289664">
    <property type="component" value="Chromosome"/>
</dbReference>